<dbReference type="InterPro" id="IPR014004">
    <property type="entry name" value="Transpt-assoc_nodulatn_dom_bac"/>
</dbReference>
<dbReference type="PANTHER" id="PTHR34606:SF15">
    <property type="entry name" value="BON DOMAIN-CONTAINING PROTEIN"/>
    <property type="match status" value="1"/>
</dbReference>
<dbReference type="Pfam" id="PF04972">
    <property type="entry name" value="BON"/>
    <property type="match status" value="2"/>
</dbReference>
<dbReference type="OrthoDB" id="8910395at2"/>
<dbReference type="STRING" id="349521.HCH_04381"/>
<organism evidence="3 4">
    <name type="scientific">Hahella chejuensis (strain KCTC 2396)</name>
    <dbReference type="NCBI Taxonomy" id="349521"/>
    <lineage>
        <taxon>Bacteria</taxon>
        <taxon>Pseudomonadati</taxon>
        <taxon>Pseudomonadota</taxon>
        <taxon>Gammaproteobacteria</taxon>
        <taxon>Oceanospirillales</taxon>
        <taxon>Hahellaceae</taxon>
        <taxon>Hahella</taxon>
    </lineage>
</organism>
<dbReference type="Proteomes" id="UP000000238">
    <property type="component" value="Chromosome"/>
</dbReference>
<keyword evidence="3" id="KW-0449">Lipoprotein</keyword>
<evidence type="ECO:0000313" key="4">
    <source>
        <dbReference type="Proteomes" id="UP000000238"/>
    </source>
</evidence>
<dbReference type="HOGENOM" id="CLU_087923_1_1_6"/>
<evidence type="ECO:0000259" key="2">
    <source>
        <dbReference type="PROSITE" id="PS50914"/>
    </source>
</evidence>
<dbReference type="InterPro" id="IPR007055">
    <property type="entry name" value="BON_dom"/>
</dbReference>
<keyword evidence="1" id="KW-0732">Signal</keyword>
<name>Q2SE38_HAHCH</name>
<proteinExistence type="predicted"/>
<dbReference type="EMBL" id="CP000155">
    <property type="protein sequence ID" value="ABC31086.1"/>
    <property type="molecule type" value="Genomic_DNA"/>
</dbReference>
<dbReference type="PROSITE" id="PS50914">
    <property type="entry name" value="BON"/>
    <property type="match status" value="2"/>
</dbReference>
<feature type="domain" description="BON" evidence="2">
    <location>
        <begin position="59"/>
        <end position="127"/>
    </location>
</feature>
<dbReference type="RefSeq" id="WP_011398153.1">
    <property type="nucleotide sequence ID" value="NC_007645.1"/>
</dbReference>
<evidence type="ECO:0000256" key="1">
    <source>
        <dbReference type="SAM" id="SignalP"/>
    </source>
</evidence>
<gene>
    <name evidence="3" type="ordered locus">HCH_04381</name>
</gene>
<feature type="chain" id="PRO_5004215623" evidence="1">
    <location>
        <begin position="33"/>
        <end position="212"/>
    </location>
</feature>
<dbReference type="KEGG" id="hch:HCH_04381"/>
<protein>
    <submittedName>
        <fullName evidence="3">Predicted periplasmic or secreted lipoprotein</fullName>
    </submittedName>
</protein>
<dbReference type="AlphaFoldDB" id="Q2SE38"/>
<feature type="signal peptide" evidence="1">
    <location>
        <begin position="1"/>
        <end position="32"/>
    </location>
</feature>
<sequence>MKTPKTFTKKPVYAALIAATLAGAVSVAPAYAAGDKVKNEETIGQQAEEMSQDAKKYFKDGWTEGKIETAILFNDNLSAFEIDASVNGSNATLVGTVSSEVEKELAEQIALSVEGVKDVDNQLQVASTPAKKENADSENFKSSVADATITAKVKMKLLANESVAGLDIDVDTEGRVVTLNGAVESEAEKDLAEKLASNVDDVDSVENKLMIN</sequence>
<dbReference type="eggNOG" id="COG2823">
    <property type="taxonomic scope" value="Bacteria"/>
</dbReference>
<reference evidence="3 4" key="1">
    <citation type="journal article" date="2005" name="Nucleic Acids Res.">
        <title>Genomic blueprint of Hahella chejuensis, a marine microbe producing an algicidal agent.</title>
        <authorList>
            <person name="Jeong H."/>
            <person name="Yim J.H."/>
            <person name="Lee C."/>
            <person name="Choi S.-H."/>
            <person name="Park Y.K."/>
            <person name="Yoon S.H."/>
            <person name="Hur C.-G."/>
            <person name="Kang H.-Y."/>
            <person name="Kim D."/>
            <person name="Lee H.H."/>
            <person name="Park K.H."/>
            <person name="Park S.-H."/>
            <person name="Park H.-S."/>
            <person name="Lee H.K."/>
            <person name="Oh T.K."/>
            <person name="Kim J.F."/>
        </authorList>
    </citation>
    <scope>NUCLEOTIDE SEQUENCE [LARGE SCALE GENOMIC DNA]</scope>
    <source>
        <strain evidence="3 4">KCTC 2396</strain>
    </source>
</reference>
<dbReference type="Gene3D" id="3.30.1340.30">
    <property type="match status" value="2"/>
</dbReference>
<feature type="domain" description="BON" evidence="2">
    <location>
        <begin position="145"/>
        <end position="212"/>
    </location>
</feature>
<dbReference type="InterPro" id="IPR051686">
    <property type="entry name" value="Lipoprotein_DolP"/>
</dbReference>
<dbReference type="PANTHER" id="PTHR34606">
    <property type="entry name" value="BON DOMAIN-CONTAINING PROTEIN"/>
    <property type="match status" value="1"/>
</dbReference>
<accession>Q2SE38</accession>
<keyword evidence="4" id="KW-1185">Reference proteome</keyword>
<dbReference type="SMART" id="SM00749">
    <property type="entry name" value="BON"/>
    <property type="match status" value="2"/>
</dbReference>
<evidence type="ECO:0000313" key="3">
    <source>
        <dbReference type="EMBL" id="ABC31086.1"/>
    </source>
</evidence>